<keyword evidence="2" id="KW-1185">Reference proteome</keyword>
<protein>
    <recommendedName>
        <fullName evidence="3">Transposase</fullName>
    </recommendedName>
</protein>
<dbReference type="EMBL" id="LAPV01000060">
    <property type="protein sequence ID" value="KKC34095.1"/>
    <property type="molecule type" value="Genomic_DNA"/>
</dbReference>
<gene>
    <name evidence="1" type="ORF">WH91_04850</name>
</gene>
<evidence type="ECO:0000313" key="2">
    <source>
        <dbReference type="Proteomes" id="UP000033519"/>
    </source>
</evidence>
<reference evidence="1 2" key="1">
    <citation type="submission" date="2015-03" db="EMBL/GenBank/DDBJ databases">
        <authorList>
            <person name="Lepp D."/>
            <person name="Hassan Y.I."/>
            <person name="Li X.-Z."/>
            <person name="Zhou T."/>
        </authorList>
    </citation>
    <scope>NUCLEOTIDE SEQUENCE [LARGE SCALE GENOMIC DNA]</scope>
    <source>
        <strain evidence="1 2">Cr7-05</strain>
    </source>
</reference>
<accession>A0ABR5E1A0</accession>
<comment type="caution">
    <text evidence="1">The sequence shown here is derived from an EMBL/GenBank/DDBJ whole genome shotgun (WGS) entry which is preliminary data.</text>
</comment>
<evidence type="ECO:0008006" key="3">
    <source>
        <dbReference type="Google" id="ProtNLM"/>
    </source>
</evidence>
<name>A0ABR5E1A0_9HYPH</name>
<dbReference type="Proteomes" id="UP000033519">
    <property type="component" value="Unassembled WGS sequence"/>
</dbReference>
<organism evidence="1 2">
    <name type="scientific">Devosia psychrophila</name>
    <dbReference type="NCBI Taxonomy" id="728005"/>
    <lineage>
        <taxon>Bacteria</taxon>
        <taxon>Pseudomonadati</taxon>
        <taxon>Pseudomonadota</taxon>
        <taxon>Alphaproteobacteria</taxon>
        <taxon>Hyphomicrobiales</taxon>
        <taxon>Devosiaceae</taxon>
        <taxon>Devosia</taxon>
    </lineage>
</organism>
<proteinExistence type="predicted"/>
<sequence length="85" mass="9767">MRKQKGRDGIYPFVRFRREHKAPLEEQTVTKSGNMEIPDNATLRTARIVSALTGMYVTKSIFEALPMACEARLHRHARNVVQRGQ</sequence>
<evidence type="ECO:0000313" key="1">
    <source>
        <dbReference type="EMBL" id="KKC34095.1"/>
    </source>
</evidence>